<sequence>PIPWTGAPQWPVAVLPNAHPAKMKLSHPVELPSARAAHSPPPPPPRPRHCLSSSFPARQPHRGGSGSGVSLLDMQSAAALRPCPARQLVSRNPRPPPPPPGPPATSVVRRGRGCCGGPSAEEGGGLMKTRAVARLALRPMVYFNIYKKQNTRMKEERNSLRMIMGQ</sequence>
<name>A0A1Z5RP58_SORBI</name>
<dbReference type="EMBL" id="CM000763">
    <property type="protein sequence ID" value="OQU85488.1"/>
    <property type="molecule type" value="Genomic_DNA"/>
</dbReference>
<proteinExistence type="predicted"/>
<reference evidence="3" key="3">
    <citation type="journal article" date="2018" name="Plant J.">
        <title>The Sorghum bicolor reference genome: improved assembly, gene annotations, a transcriptome atlas, and signatures of genome organization.</title>
        <authorList>
            <person name="McCormick R.F."/>
            <person name="Truong S.K."/>
            <person name="Sreedasyam A."/>
            <person name="Jenkins J."/>
            <person name="Shu S."/>
            <person name="Sims D."/>
            <person name="Kennedy M."/>
            <person name="Amirebrahimi M."/>
            <person name="Weers B.D."/>
            <person name="McKinley B."/>
            <person name="Mattison A."/>
            <person name="Morishige D.T."/>
            <person name="Grimwood J."/>
            <person name="Schmutz J."/>
            <person name="Mullet J.E."/>
        </authorList>
    </citation>
    <scope>NUCLEOTIDE SEQUENCE [LARGE SCALE GENOMIC DNA]</scope>
    <source>
        <strain evidence="3">cv. BTx623</strain>
    </source>
</reference>
<accession>A0A1Z5RP58</accession>
<protein>
    <submittedName>
        <fullName evidence="2">Uncharacterized protein</fullName>
    </submittedName>
</protein>
<feature type="non-terminal residue" evidence="2">
    <location>
        <position position="1"/>
    </location>
</feature>
<dbReference type="InParanoid" id="A0A1Z5RP58"/>
<dbReference type="AlphaFoldDB" id="A0A1Z5RP58"/>
<dbReference type="EMBL" id="CM000763">
    <property type="protein sequence ID" value="OQU85487.1"/>
    <property type="molecule type" value="Genomic_DNA"/>
</dbReference>
<feature type="compositionally biased region" description="Pro residues" evidence="1">
    <location>
        <begin position="93"/>
        <end position="103"/>
    </location>
</feature>
<reference evidence="2 3" key="1">
    <citation type="journal article" date="2009" name="Nature">
        <title>The Sorghum bicolor genome and the diversification of grasses.</title>
        <authorList>
            <person name="Paterson A.H."/>
            <person name="Bowers J.E."/>
            <person name="Bruggmann R."/>
            <person name="Dubchak I."/>
            <person name="Grimwood J."/>
            <person name="Gundlach H."/>
            <person name="Haberer G."/>
            <person name="Hellsten U."/>
            <person name="Mitros T."/>
            <person name="Poliakov A."/>
            <person name="Schmutz J."/>
            <person name="Spannagl M."/>
            <person name="Tang H."/>
            <person name="Wang X."/>
            <person name="Wicker T."/>
            <person name="Bharti A.K."/>
            <person name="Chapman J."/>
            <person name="Feltus F.A."/>
            <person name="Gowik U."/>
            <person name="Grigoriev I.V."/>
            <person name="Lyons E."/>
            <person name="Maher C.A."/>
            <person name="Martis M."/>
            <person name="Narechania A."/>
            <person name="Otillar R.P."/>
            <person name="Penning B.W."/>
            <person name="Salamov A.A."/>
            <person name="Wang Y."/>
            <person name="Zhang L."/>
            <person name="Carpita N.C."/>
            <person name="Freeling M."/>
            <person name="Gingle A.R."/>
            <person name="Hash C.T."/>
            <person name="Keller B."/>
            <person name="Klein P."/>
            <person name="Kresovich S."/>
            <person name="McCann M.C."/>
            <person name="Ming R."/>
            <person name="Peterson D.G."/>
            <person name="Mehboob-ur-Rahman"/>
            <person name="Ware D."/>
            <person name="Westhoff P."/>
            <person name="Mayer K.F."/>
            <person name="Messing J."/>
            <person name="Rokhsar D.S."/>
        </authorList>
    </citation>
    <scope>NUCLEOTIDE SEQUENCE [LARGE SCALE GENOMIC DNA]</scope>
    <source>
        <strain evidence="3">cv. BTx623</strain>
    </source>
</reference>
<dbReference type="Gramene" id="OQU85488">
    <property type="protein sequence ID" value="OQU85488"/>
    <property type="gene ID" value="SORBI_3004G253800"/>
</dbReference>
<organism evidence="2 3">
    <name type="scientific">Sorghum bicolor</name>
    <name type="common">Sorghum</name>
    <name type="synonym">Sorghum vulgare</name>
    <dbReference type="NCBI Taxonomy" id="4558"/>
    <lineage>
        <taxon>Eukaryota</taxon>
        <taxon>Viridiplantae</taxon>
        <taxon>Streptophyta</taxon>
        <taxon>Embryophyta</taxon>
        <taxon>Tracheophyta</taxon>
        <taxon>Spermatophyta</taxon>
        <taxon>Magnoliopsida</taxon>
        <taxon>Liliopsida</taxon>
        <taxon>Poales</taxon>
        <taxon>Poaceae</taxon>
        <taxon>PACMAD clade</taxon>
        <taxon>Panicoideae</taxon>
        <taxon>Andropogonodae</taxon>
        <taxon>Andropogoneae</taxon>
        <taxon>Sorghinae</taxon>
        <taxon>Sorghum</taxon>
    </lineage>
</organism>
<dbReference type="Gramene" id="OQU85487">
    <property type="protein sequence ID" value="OQU85487"/>
    <property type="gene ID" value="SORBI_3004G253800"/>
</dbReference>
<dbReference type="Proteomes" id="UP000000768">
    <property type="component" value="Chromosome 4"/>
</dbReference>
<reference evidence="2" key="2">
    <citation type="submission" date="2017-02" db="EMBL/GenBank/DDBJ databases">
        <title>WGS assembly of Sorghum bicolor.</title>
        <authorList>
            <person name="Paterson A."/>
            <person name="Mullet J."/>
            <person name="Bowers J."/>
            <person name="Bruggmann R."/>
            <person name="Dubchak I."/>
            <person name="Grimwood J."/>
            <person name="Gundlach H."/>
            <person name="Haberer G."/>
            <person name="Hellsten U."/>
            <person name="Mitros T."/>
            <person name="Poliakov A."/>
            <person name="Schmutz J."/>
            <person name="Spannagl M."/>
            <person name="Tang H."/>
            <person name="Wang X."/>
            <person name="Wicker T."/>
            <person name="Bharti A."/>
            <person name="Chapman J."/>
            <person name="Feltus F."/>
            <person name="Gowik U."/>
            <person name="Grigoriev I."/>
            <person name="Lyons E."/>
            <person name="Maher C."/>
            <person name="Martis M."/>
            <person name="Narechania A."/>
            <person name="Otillar R."/>
            <person name="Penning B."/>
            <person name="Salamov A."/>
            <person name="Wang Y."/>
            <person name="Zhang L."/>
            <person name="Carpita N."/>
            <person name="Freeling M."/>
            <person name="Gingle A."/>
            <person name="Hash C."/>
            <person name="Keller B."/>
            <person name="Klein P."/>
            <person name="Kresovich S."/>
            <person name="Mccann M."/>
            <person name="Ming R."/>
            <person name="Peterson D."/>
            <person name="Rahman M."/>
            <person name="Ware D."/>
            <person name="Westhoff P."/>
            <person name="Mayer K."/>
            <person name="Messing J."/>
            <person name="Sims D."/>
            <person name="Jenkins J."/>
            <person name="Shu S."/>
            <person name="Rokhsar D."/>
        </authorList>
    </citation>
    <scope>NUCLEOTIDE SEQUENCE</scope>
</reference>
<keyword evidence="3" id="KW-1185">Reference proteome</keyword>
<gene>
    <name evidence="2" type="ORF">SORBI_3004G253800</name>
</gene>
<evidence type="ECO:0000313" key="2">
    <source>
        <dbReference type="EMBL" id="OQU85488.1"/>
    </source>
</evidence>
<evidence type="ECO:0000256" key="1">
    <source>
        <dbReference type="SAM" id="MobiDB-lite"/>
    </source>
</evidence>
<feature type="region of interest" description="Disordered" evidence="1">
    <location>
        <begin position="25"/>
        <end position="108"/>
    </location>
</feature>
<evidence type="ECO:0000313" key="3">
    <source>
        <dbReference type="Proteomes" id="UP000000768"/>
    </source>
</evidence>